<comment type="caution">
    <text evidence="2">The sequence shown here is derived from an EMBL/GenBank/DDBJ whole genome shotgun (WGS) entry which is preliminary data.</text>
</comment>
<keyword evidence="1" id="KW-0812">Transmembrane</keyword>
<protein>
    <recommendedName>
        <fullName evidence="4">MFS transporter</fullName>
    </recommendedName>
</protein>
<sequence length="83" mass="8210">MVTATSGLPDEEQGLATGLATMTQQVGITLGIPVMSAVATARMGTGTGPDAVLSGVTVAILVNSVLVLAGALLAAGRQEECRE</sequence>
<dbReference type="SUPFAM" id="SSF103473">
    <property type="entry name" value="MFS general substrate transporter"/>
    <property type="match status" value="1"/>
</dbReference>
<feature type="transmembrane region" description="Helical" evidence="1">
    <location>
        <begin position="51"/>
        <end position="75"/>
    </location>
</feature>
<keyword evidence="3" id="KW-1185">Reference proteome</keyword>
<feature type="non-terminal residue" evidence="2">
    <location>
        <position position="1"/>
    </location>
</feature>
<feature type="non-terminal residue" evidence="2">
    <location>
        <position position="83"/>
    </location>
</feature>
<evidence type="ECO:0000256" key="1">
    <source>
        <dbReference type="SAM" id="Phobius"/>
    </source>
</evidence>
<dbReference type="InterPro" id="IPR036259">
    <property type="entry name" value="MFS_trans_sf"/>
</dbReference>
<keyword evidence="1" id="KW-0472">Membrane</keyword>
<dbReference type="Proteomes" id="UP000664167">
    <property type="component" value="Unassembled WGS sequence"/>
</dbReference>
<dbReference type="EMBL" id="JAFLRJ010000746">
    <property type="protein sequence ID" value="MBO0517664.1"/>
    <property type="molecule type" value="Genomic_DNA"/>
</dbReference>
<accession>A0A939FFX8</accession>
<gene>
    <name evidence="2" type="ORF">J0695_38825</name>
</gene>
<evidence type="ECO:0000313" key="3">
    <source>
        <dbReference type="Proteomes" id="UP000664167"/>
    </source>
</evidence>
<name>A0A939FFX8_9ACTN</name>
<evidence type="ECO:0000313" key="2">
    <source>
        <dbReference type="EMBL" id="MBO0517664.1"/>
    </source>
</evidence>
<reference evidence="2" key="1">
    <citation type="submission" date="2021-03" db="EMBL/GenBank/DDBJ databases">
        <title>Streptomyces poriferae sp. nov., a novel marine sponge-derived Actinobacteria species with anti-MRSA activity.</title>
        <authorList>
            <person name="Sandoval-Powers M."/>
            <person name="Kralova S."/>
            <person name="Nguyen G.-S."/>
            <person name="Fawwal D."/>
            <person name="Degnes K."/>
            <person name="Klinkenberg G."/>
            <person name="Sletta H."/>
            <person name="Wentzel A."/>
            <person name="Liles M.R."/>
        </authorList>
    </citation>
    <scope>NUCLEOTIDE SEQUENCE</scope>
    <source>
        <strain evidence="2">DSM 41794</strain>
    </source>
</reference>
<organism evidence="2 3">
    <name type="scientific">Streptomyces beijiangensis</name>
    <dbReference type="NCBI Taxonomy" id="163361"/>
    <lineage>
        <taxon>Bacteria</taxon>
        <taxon>Bacillati</taxon>
        <taxon>Actinomycetota</taxon>
        <taxon>Actinomycetes</taxon>
        <taxon>Kitasatosporales</taxon>
        <taxon>Streptomycetaceae</taxon>
        <taxon>Streptomyces</taxon>
    </lineage>
</organism>
<evidence type="ECO:0008006" key="4">
    <source>
        <dbReference type="Google" id="ProtNLM"/>
    </source>
</evidence>
<dbReference type="AlphaFoldDB" id="A0A939FFX8"/>
<proteinExistence type="predicted"/>
<keyword evidence="1" id="KW-1133">Transmembrane helix</keyword>